<dbReference type="GO" id="GO:0008270">
    <property type="term" value="F:zinc ion binding"/>
    <property type="evidence" value="ECO:0007669"/>
    <property type="project" value="UniProtKB-KW"/>
</dbReference>
<sequence>MNNVKKKCFICDKTMYGDEDMKDHFTTHLKFKPFKCLVCLNRYSEEDELKEHMKKRNHDNYERSTTKRFNFLYKSFINTCSTLANIQEEDVKNFKLICLRKPDIDILEYFKDNKSNCNIKDMLDQLVRNGGTEVVDRLWNLRCILNNVFIDNGVSLPTTDQSNSISSENSLQQSKGNSKQSKKKPVQIRSPYYPDFLTETFKINGKEAERIKHWGYLDFRYLQFQTSPRRTNISKVCKVCNLFCDSAKRMVEHIFNIHMKMSNPFILKCAQCYERGNKTRSFMEFNSLKNHVEEGKQNHHNRSFVNNLSIDYTGKIGHVLLDAKYDTLTRYQYEFERCFLNGKNNVINPVIENNCDLEPEVAIKLEI</sequence>
<dbReference type="Gene3D" id="3.30.160.60">
    <property type="entry name" value="Classic Zinc Finger"/>
    <property type="match status" value="1"/>
</dbReference>
<evidence type="ECO:0000256" key="1">
    <source>
        <dbReference type="PROSITE-ProRule" id="PRU00042"/>
    </source>
</evidence>
<organism evidence="4 5">
    <name type="scientific">Parastrongyloides trichosuri</name>
    <name type="common">Possum-specific nematode worm</name>
    <dbReference type="NCBI Taxonomy" id="131310"/>
    <lineage>
        <taxon>Eukaryota</taxon>
        <taxon>Metazoa</taxon>
        <taxon>Ecdysozoa</taxon>
        <taxon>Nematoda</taxon>
        <taxon>Chromadorea</taxon>
        <taxon>Rhabditida</taxon>
        <taxon>Tylenchina</taxon>
        <taxon>Panagrolaimomorpha</taxon>
        <taxon>Strongyloidoidea</taxon>
        <taxon>Strongyloididae</taxon>
        <taxon>Parastrongyloides</taxon>
    </lineage>
</organism>
<evidence type="ECO:0000259" key="3">
    <source>
        <dbReference type="PROSITE" id="PS50157"/>
    </source>
</evidence>
<dbReference type="SMART" id="SM00355">
    <property type="entry name" value="ZnF_C2H2"/>
    <property type="match status" value="4"/>
</dbReference>
<proteinExistence type="predicted"/>
<name>A0A0N4Z0F7_PARTI</name>
<dbReference type="WBParaSite" id="PTRK_0000018900.1">
    <property type="protein sequence ID" value="PTRK_0000018900.1"/>
    <property type="gene ID" value="PTRK_0000018900"/>
</dbReference>
<evidence type="ECO:0000256" key="2">
    <source>
        <dbReference type="SAM" id="MobiDB-lite"/>
    </source>
</evidence>
<dbReference type="InterPro" id="IPR013087">
    <property type="entry name" value="Znf_C2H2_type"/>
</dbReference>
<accession>A0A0N4Z0F7</accession>
<dbReference type="InterPro" id="IPR036236">
    <property type="entry name" value="Znf_C2H2_sf"/>
</dbReference>
<dbReference type="Proteomes" id="UP000038045">
    <property type="component" value="Unplaced"/>
</dbReference>
<dbReference type="SUPFAM" id="SSF57667">
    <property type="entry name" value="beta-beta-alpha zinc fingers"/>
    <property type="match status" value="1"/>
</dbReference>
<protein>
    <submittedName>
        <fullName evidence="5">C2H2-type domain-containing protein</fullName>
    </submittedName>
</protein>
<feature type="domain" description="C2H2-type" evidence="3">
    <location>
        <begin position="34"/>
        <end position="63"/>
    </location>
</feature>
<dbReference type="PROSITE" id="PS00028">
    <property type="entry name" value="ZINC_FINGER_C2H2_1"/>
    <property type="match status" value="2"/>
</dbReference>
<feature type="region of interest" description="Disordered" evidence="2">
    <location>
        <begin position="161"/>
        <end position="186"/>
    </location>
</feature>
<dbReference type="PROSITE" id="PS50157">
    <property type="entry name" value="ZINC_FINGER_C2H2_2"/>
    <property type="match status" value="1"/>
</dbReference>
<keyword evidence="1" id="KW-0863">Zinc-finger</keyword>
<evidence type="ECO:0000313" key="4">
    <source>
        <dbReference type="Proteomes" id="UP000038045"/>
    </source>
</evidence>
<feature type="compositionally biased region" description="Polar residues" evidence="2">
    <location>
        <begin position="161"/>
        <end position="171"/>
    </location>
</feature>
<keyword evidence="4" id="KW-1185">Reference proteome</keyword>
<reference evidence="5" key="1">
    <citation type="submission" date="2017-02" db="UniProtKB">
        <authorList>
            <consortium name="WormBaseParasite"/>
        </authorList>
    </citation>
    <scope>IDENTIFICATION</scope>
</reference>
<evidence type="ECO:0000313" key="5">
    <source>
        <dbReference type="WBParaSite" id="PTRK_0000018900.1"/>
    </source>
</evidence>
<dbReference type="AlphaFoldDB" id="A0A0N4Z0F7"/>
<keyword evidence="1" id="KW-0479">Metal-binding</keyword>
<keyword evidence="1" id="KW-0862">Zinc</keyword>